<proteinExistence type="predicted"/>
<dbReference type="AlphaFoldDB" id="A0A7J8NQD3"/>
<dbReference type="EMBL" id="JABEZZ010000001">
    <property type="protein sequence ID" value="MBA0579209.1"/>
    <property type="molecule type" value="Genomic_DNA"/>
</dbReference>
<dbReference type="Proteomes" id="UP000593578">
    <property type="component" value="Unassembled WGS sequence"/>
</dbReference>
<reference evidence="1 2" key="1">
    <citation type="journal article" date="2019" name="Genome Biol. Evol.">
        <title>Insights into the evolution of the New World diploid cottons (Gossypium, subgenus Houzingenia) based on genome sequencing.</title>
        <authorList>
            <person name="Grover C.E."/>
            <person name="Arick M.A. 2nd"/>
            <person name="Thrash A."/>
            <person name="Conover J.L."/>
            <person name="Sanders W.S."/>
            <person name="Peterson D.G."/>
            <person name="Frelichowski J.E."/>
            <person name="Scheffler J.A."/>
            <person name="Scheffler B.E."/>
            <person name="Wendel J.F."/>
        </authorList>
    </citation>
    <scope>NUCLEOTIDE SEQUENCE [LARGE SCALE GENOMIC DNA]</scope>
    <source>
        <strain evidence="1">8</strain>
        <tissue evidence="1">Leaf</tissue>
    </source>
</reference>
<gene>
    <name evidence="1" type="ORF">Gorai_021472</name>
</gene>
<protein>
    <submittedName>
        <fullName evidence="1">Uncharacterized protein</fullName>
    </submittedName>
</protein>
<organism evidence="1 2">
    <name type="scientific">Gossypium raimondii</name>
    <name type="common">Peruvian cotton</name>
    <name type="synonym">Gossypium klotzschianum subsp. raimondii</name>
    <dbReference type="NCBI Taxonomy" id="29730"/>
    <lineage>
        <taxon>Eukaryota</taxon>
        <taxon>Viridiplantae</taxon>
        <taxon>Streptophyta</taxon>
        <taxon>Embryophyta</taxon>
        <taxon>Tracheophyta</taxon>
        <taxon>Spermatophyta</taxon>
        <taxon>Magnoliopsida</taxon>
        <taxon>eudicotyledons</taxon>
        <taxon>Gunneridae</taxon>
        <taxon>Pentapetalae</taxon>
        <taxon>rosids</taxon>
        <taxon>malvids</taxon>
        <taxon>Malvales</taxon>
        <taxon>Malvaceae</taxon>
        <taxon>Malvoideae</taxon>
        <taxon>Gossypium</taxon>
    </lineage>
</organism>
<comment type="caution">
    <text evidence="1">The sequence shown here is derived from an EMBL/GenBank/DDBJ whole genome shotgun (WGS) entry which is preliminary data.</text>
</comment>
<name>A0A7J8NQD3_GOSRA</name>
<sequence>MLVERKSRRRPLTVTKEIVDSIDARAEGSRFSVLSKNYDEVEGIKCTALNGSTGIKGSDGAILGKGELSALPIDWAIDALIKGLCQEVENDTSMVGGISMLQGSDNETLVYAKSA</sequence>
<accession>A0A7J8NQD3</accession>
<evidence type="ECO:0000313" key="1">
    <source>
        <dbReference type="EMBL" id="MBA0579209.1"/>
    </source>
</evidence>
<evidence type="ECO:0000313" key="2">
    <source>
        <dbReference type="Proteomes" id="UP000593578"/>
    </source>
</evidence>